<evidence type="ECO:0000313" key="2">
    <source>
        <dbReference type="EMBL" id="TWR86812.1"/>
    </source>
</evidence>
<feature type="domain" description="Transglycosylase SLT" evidence="1">
    <location>
        <begin position="2"/>
        <end position="143"/>
    </location>
</feature>
<sequence length="157" mass="18102">MESKWGTPPHIAMAIMKQESSFVADALPPRAYLLWVIPWGRVSPSYGYAQAQPPAWSDFERSMGSSGLRDDFGDAIMFIGWYVAGTQQQLGISKWDAYNQYLAYHEGRGGFSRNTYRAKPWLMQVARKVDQQAKTYGAQLNQCRGELERERRSFWFF</sequence>
<dbReference type="SUPFAM" id="SSF53955">
    <property type="entry name" value="Lysozyme-like"/>
    <property type="match status" value="1"/>
</dbReference>
<organism evidence="2 3">
    <name type="scientific">Pseudomonas saxonica</name>
    <dbReference type="NCBI Taxonomy" id="2600598"/>
    <lineage>
        <taxon>Bacteria</taxon>
        <taxon>Pseudomonadati</taxon>
        <taxon>Pseudomonadota</taxon>
        <taxon>Gammaproteobacteria</taxon>
        <taxon>Pseudomonadales</taxon>
        <taxon>Pseudomonadaceae</taxon>
        <taxon>Pseudomonas</taxon>
    </lineage>
</organism>
<dbReference type="EMBL" id="VFIP01000039">
    <property type="protein sequence ID" value="TWR86812.1"/>
    <property type="molecule type" value="Genomic_DNA"/>
</dbReference>
<evidence type="ECO:0000259" key="1">
    <source>
        <dbReference type="Pfam" id="PF19489"/>
    </source>
</evidence>
<dbReference type="AlphaFoldDB" id="A0A5C5PZ20"/>
<accession>A0A5C5PZ20</accession>
<dbReference type="OrthoDB" id="9789144at2"/>
<evidence type="ECO:0000313" key="3">
    <source>
        <dbReference type="Proteomes" id="UP000317901"/>
    </source>
</evidence>
<dbReference type="Proteomes" id="UP000317901">
    <property type="component" value="Unassembled WGS sequence"/>
</dbReference>
<dbReference type="Pfam" id="PF19489">
    <property type="entry name" value="SLT_4"/>
    <property type="match status" value="1"/>
</dbReference>
<proteinExistence type="predicted"/>
<dbReference type="InterPro" id="IPR045795">
    <property type="entry name" value="SLT_4"/>
</dbReference>
<dbReference type="Gene3D" id="1.10.530.10">
    <property type="match status" value="1"/>
</dbReference>
<protein>
    <recommendedName>
        <fullName evidence="1">Transglycosylase SLT domain-containing protein</fullName>
    </recommendedName>
</protein>
<reference evidence="2 3" key="1">
    <citation type="submission" date="2019-06" db="EMBL/GenBank/DDBJ databases">
        <title>Pseudomonas bimorpha sp. nov. isolated from bovine raw milk and skim milk concentrate.</title>
        <authorList>
            <person name="Hofmann K."/>
            <person name="Huptas C."/>
            <person name="Doll E."/>
            <person name="Scherer S."/>
            <person name="Wenning M."/>
        </authorList>
    </citation>
    <scope>NUCLEOTIDE SEQUENCE [LARGE SCALE GENOMIC DNA]</scope>
    <source>
        <strain evidence="2 3">DSM 108990</strain>
    </source>
</reference>
<dbReference type="InterPro" id="IPR023346">
    <property type="entry name" value="Lysozyme-like_dom_sf"/>
</dbReference>
<name>A0A5C5PZ20_9PSED</name>
<comment type="caution">
    <text evidence="2">The sequence shown here is derived from an EMBL/GenBank/DDBJ whole genome shotgun (WGS) entry which is preliminary data.</text>
</comment>
<gene>
    <name evidence="2" type="ORF">FJD37_17760</name>
</gene>